<keyword evidence="2" id="KW-1185">Reference proteome</keyword>
<dbReference type="EMBL" id="KV423920">
    <property type="protein sequence ID" value="KZT61907.1"/>
    <property type="molecule type" value="Genomic_DNA"/>
</dbReference>
<gene>
    <name evidence="1" type="ORF">CALCODRAFT_479657</name>
</gene>
<dbReference type="Gene3D" id="3.40.50.720">
    <property type="entry name" value="NAD(P)-binding Rossmann-like Domain"/>
    <property type="match status" value="1"/>
</dbReference>
<dbReference type="OrthoDB" id="3348458at2759"/>
<name>A0A165JJ62_9BASI</name>
<evidence type="ECO:0000313" key="2">
    <source>
        <dbReference type="Proteomes" id="UP000076842"/>
    </source>
</evidence>
<protein>
    <submittedName>
        <fullName evidence="1">Uncharacterized protein</fullName>
    </submittedName>
</protein>
<accession>A0A165JJ62</accession>
<reference evidence="1 2" key="1">
    <citation type="journal article" date="2016" name="Mol. Biol. Evol.">
        <title>Comparative Genomics of Early-Diverging Mushroom-Forming Fungi Provides Insights into the Origins of Lignocellulose Decay Capabilities.</title>
        <authorList>
            <person name="Nagy L.G."/>
            <person name="Riley R."/>
            <person name="Tritt A."/>
            <person name="Adam C."/>
            <person name="Daum C."/>
            <person name="Floudas D."/>
            <person name="Sun H."/>
            <person name="Yadav J.S."/>
            <person name="Pangilinan J."/>
            <person name="Larsson K.H."/>
            <person name="Matsuura K."/>
            <person name="Barry K."/>
            <person name="Labutti K."/>
            <person name="Kuo R."/>
            <person name="Ohm R.A."/>
            <person name="Bhattacharya S.S."/>
            <person name="Shirouzu T."/>
            <person name="Yoshinaga Y."/>
            <person name="Martin F.M."/>
            <person name="Grigoriev I.V."/>
            <person name="Hibbett D.S."/>
        </authorList>
    </citation>
    <scope>NUCLEOTIDE SEQUENCE [LARGE SCALE GENOMIC DNA]</scope>
    <source>
        <strain evidence="1 2">HHB12733</strain>
    </source>
</reference>
<dbReference type="AlphaFoldDB" id="A0A165JJ62"/>
<evidence type="ECO:0000313" key="1">
    <source>
        <dbReference type="EMBL" id="KZT61907.1"/>
    </source>
</evidence>
<organism evidence="1 2">
    <name type="scientific">Calocera cornea HHB12733</name>
    <dbReference type="NCBI Taxonomy" id="1353952"/>
    <lineage>
        <taxon>Eukaryota</taxon>
        <taxon>Fungi</taxon>
        <taxon>Dikarya</taxon>
        <taxon>Basidiomycota</taxon>
        <taxon>Agaricomycotina</taxon>
        <taxon>Dacrymycetes</taxon>
        <taxon>Dacrymycetales</taxon>
        <taxon>Dacrymycetaceae</taxon>
        <taxon>Calocera</taxon>
    </lineage>
</organism>
<sequence length="143" mass="15503">MATTSPILANVNGLVASATISSLLAQGFAVRGTVGPYDSPSSSSFFHQYPDAARQIEWVRLPYLGAPDAFEPEVADADYVLHATEGLGFLVLEGGKLRKSREEKRRRRRQQDVPMLKALSVLSRGLELDEMTPTSGRPMLGAA</sequence>
<dbReference type="InParanoid" id="A0A165JJ62"/>
<dbReference type="Proteomes" id="UP000076842">
    <property type="component" value="Unassembled WGS sequence"/>
</dbReference>
<proteinExistence type="predicted"/>